<dbReference type="InterPro" id="IPR036397">
    <property type="entry name" value="RNaseH_sf"/>
</dbReference>
<accession>A0A1X7VE85</accession>
<dbReference type="InParanoid" id="A0A1X7VE85"/>
<name>A0A1X7VE85_AMPQE</name>
<dbReference type="GO" id="GO:0003676">
    <property type="term" value="F:nucleic acid binding"/>
    <property type="evidence" value="ECO:0007669"/>
    <property type="project" value="InterPro"/>
</dbReference>
<protein>
    <submittedName>
        <fullName evidence="1">Uncharacterized protein</fullName>
    </submittedName>
</protein>
<dbReference type="PANTHER" id="PTHR47331:SF6">
    <property type="entry name" value="DOUBLECORTIN DOMAIN-CONTAINING PROTEIN"/>
    <property type="match status" value="1"/>
</dbReference>
<dbReference type="InterPro" id="IPR008042">
    <property type="entry name" value="Retrotrans_Pao"/>
</dbReference>
<dbReference type="Pfam" id="PF05380">
    <property type="entry name" value="Peptidase_A17"/>
    <property type="match status" value="1"/>
</dbReference>
<proteinExistence type="predicted"/>
<organism evidence="1">
    <name type="scientific">Amphimedon queenslandica</name>
    <name type="common">Sponge</name>
    <dbReference type="NCBI Taxonomy" id="400682"/>
    <lineage>
        <taxon>Eukaryota</taxon>
        <taxon>Metazoa</taxon>
        <taxon>Porifera</taxon>
        <taxon>Demospongiae</taxon>
        <taxon>Heteroscleromorpha</taxon>
        <taxon>Haplosclerida</taxon>
        <taxon>Niphatidae</taxon>
        <taxon>Amphimedon</taxon>
    </lineage>
</organism>
<dbReference type="EnsemblMetazoa" id="Aqu2.1.38298_001">
    <property type="protein sequence ID" value="Aqu2.1.38298_001"/>
    <property type="gene ID" value="Aqu2.1.38298"/>
</dbReference>
<reference evidence="1" key="1">
    <citation type="submission" date="2017-05" db="UniProtKB">
        <authorList>
            <consortium name="EnsemblMetazoa"/>
        </authorList>
    </citation>
    <scope>IDENTIFICATION</scope>
</reference>
<dbReference type="AlphaFoldDB" id="A0A1X7VE85"/>
<dbReference type="Gene3D" id="3.30.420.10">
    <property type="entry name" value="Ribonuclease H-like superfamily/Ribonuclease H"/>
    <property type="match status" value="1"/>
</dbReference>
<dbReference type="PANTHER" id="PTHR47331">
    <property type="entry name" value="PHD-TYPE DOMAIN-CONTAINING PROTEIN"/>
    <property type="match status" value="1"/>
</dbReference>
<sequence>MHQSERLQRLQIDGGRTMFLTSKTRVAPLSQVTVPRLELLGTLLLAKLMKSNSEALKNDLKLLPAICYTDSQVALCWIVGDNKEWKPFVENRVKEIRRLVPVEQWYCPGKDNPADLSKRGVTTTELISDPLWFYGHSQLKDIDSLEYFSRVLSGGNEYESETVSYLFTLEGKHYGVPVPPPLPAFRVREAPPFLSMGVDFAGPLFIKEHRECESKVWVCLFPCCATRAIHLDIVNNMSVQSFIRCF</sequence>
<evidence type="ECO:0000313" key="1">
    <source>
        <dbReference type="EnsemblMetazoa" id="Aqu2.1.38298_001"/>
    </source>
</evidence>
<dbReference type="OrthoDB" id="8019190at2759"/>